<feature type="non-terminal residue" evidence="2">
    <location>
        <position position="109"/>
    </location>
</feature>
<sequence length="109" mass="12206">GTAVKSVSVLVGDSVTLHSGVSELQRDDVIRWRFEHQNTPVAEINRKAGIFNTFDGPDGRFRHRLQLEYWTGSLTIRNILTKHSGLYEIGIRSGSSSYTTHKSFNVTVS</sequence>
<organism evidence="2 3">
    <name type="scientific">Cirrhinus mrigala</name>
    <name type="common">Mrigala</name>
    <dbReference type="NCBI Taxonomy" id="683832"/>
    <lineage>
        <taxon>Eukaryota</taxon>
        <taxon>Metazoa</taxon>
        <taxon>Chordata</taxon>
        <taxon>Craniata</taxon>
        <taxon>Vertebrata</taxon>
        <taxon>Euteleostomi</taxon>
        <taxon>Actinopterygii</taxon>
        <taxon>Neopterygii</taxon>
        <taxon>Teleostei</taxon>
        <taxon>Ostariophysi</taxon>
        <taxon>Cypriniformes</taxon>
        <taxon>Cyprinidae</taxon>
        <taxon>Labeoninae</taxon>
        <taxon>Labeonini</taxon>
        <taxon>Cirrhinus</taxon>
    </lineage>
</organism>
<dbReference type="SMART" id="SM00409">
    <property type="entry name" value="IG"/>
    <property type="match status" value="1"/>
</dbReference>
<reference evidence="2 3" key="1">
    <citation type="submission" date="2024-05" db="EMBL/GenBank/DDBJ databases">
        <title>Genome sequencing and assembly of Indian major carp, Cirrhinus mrigala (Hamilton, 1822).</title>
        <authorList>
            <person name="Mohindra V."/>
            <person name="Chowdhury L.M."/>
            <person name="Lal K."/>
            <person name="Jena J.K."/>
        </authorList>
    </citation>
    <scope>NUCLEOTIDE SEQUENCE [LARGE SCALE GENOMIC DNA]</scope>
    <source>
        <strain evidence="2">CM1030</strain>
        <tissue evidence="2">Blood</tissue>
    </source>
</reference>
<dbReference type="InterPro" id="IPR036179">
    <property type="entry name" value="Ig-like_dom_sf"/>
</dbReference>
<proteinExistence type="predicted"/>
<dbReference type="SUPFAM" id="SSF48726">
    <property type="entry name" value="Immunoglobulin"/>
    <property type="match status" value="1"/>
</dbReference>
<dbReference type="PANTHER" id="PTHR21063">
    <property type="entry name" value="LFA-3"/>
    <property type="match status" value="1"/>
</dbReference>
<dbReference type="Gene3D" id="2.60.40.10">
    <property type="entry name" value="Immunoglobulins"/>
    <property type="match status" value="1"/>
</dbReference>
<feature type="non-terminal residue" evidence="2">
    <location>
        <position position="1"/>
    </location>
</feature>
<dbReference type="AlphaFoldDB" id="A0ABD0NHL5"/>
<gene>
    <name evidence="2" type="ORF">M9458_045204</name>
</gene>
<dbReference type="InterPro" id="IPR003599">
    <property type="entry name" value="Ig_sub"/>
</dbReference>
<dbReference type="EMBL" id="JAMKFB020000022">
    <property type="protein sequence ID" value="KAL0161479.1"/>
    <property type="molecule type" value="Genomic_DNA"/>
</dbReference>
<evidence type="ECO:0000313" key="2">
    <source>
        <dbReference type="EMBL" id="KAL0161479.1"/>
    </source>
</evidence>
<dbReference type="PANTHER" id="PTHR21063:SF4">
    <property type="entry name" value="CD48 ANTIGEN-RELATED"/>
    <property type="match status" value="1"/>
</dbReference>
<protein>
    <recommendedName>
        <fullName evidence="1">Immunoglobulin domain-containing protein</fullName>
    </recommendedName>
</protein>
<dbReference type="InterPro" id="IPR013783">
    <property type="entry name" value="Ig-like_fold"/>
</dbReference>
<comment type="caution">
    <text evidence="2">The sequence shown here is derived from an EMBL/GenBank/DDBJ whole genome shotgun (WGS) entry which is preliminary data.</text>
</comment>
<evidence type="ECO:0000313" key="3">
    <source>
        <dbReference type="Proteomes" id="UP001529510"/>
    </source>
</evidence>
<evidence type="ECO:0000259" key="1">
    <source>
        <dbReference type="SMART" id="SM00409"/>
    </source>
</evidence>
<dbReference type="Proteomes" id="UP001529510">
    <property type="component" value="Unassembled WGS sequence"/>
</dbReference>
<dbReference type="Pfam" id="PF07686">
    <property type="entry name" value="V-set"/>
    <property type="match status" value="1"/>
</dbReference>
<dbReference type="InterPro" id="IPR013106">
    <property type="entry name" value="Ig_V-set"/>
</dbReference>
<keyword evidence="3" id="KW-1185">Reference proteome</keyword>
<name>A0ABD0NHL5_CIRMR</name>
<feature type="domain" description="Immunoglobulin" evidence="1">
    <location>
        <begin position="4"/>
        <end position="109"/>
    </location>
</feature>
<accession>A0ABD0NHL5</accession>